<dbReference type="InterPro" id="IPR050396">
    <property type="entry name" value="Glycosyltr_51/Transpeptidase"/>
</dbReference>
<evidence type="ECO:0000313" key="13">
    <source>
        <dbReference type="Proteomes" id="UP000471672"/>
    </source>
</evidence>
<sequence>MASPVRPRGRQINAYQLVALLLAFVLVSGVGGVLAAGLFVPFAAGANTATDTAVEVFDELPADLEPGPLSEQSRIYANDGTTRLATFYTENRIVVPLDQVSDAMKNAVIAIEDKRFWEHGGVDVEGIPRAFVNNLTGGSTQGASTLTQQYVKNVLIEQAVRDDDVMAQHEAKADTLGRKAREAKLAISLEKKMTKEEILQGYLNIAQFGRSVYGVETAARHYFNTTAAELDYIQAATIAGITKAPGKYDPSVDPELAQSRRNTVLLTMYQQGYITKEEYDTGWKTPIGDTLNIQPLEAGCQAAGGAAFFCDYVTKIIMSDPVFGETKADREARLYRGGLDIYTTLDPAMQAAAQQHAAAAVPADDPSRLEDAIVSVEPGTGKILAMAQNRAYDATQDPAPNTTAVNYSTDEAHGGSRGFSPGSTWKPFLLTQWLKEGHSLYETVSANKRTWTLGRDFHGSCIRFGDEQWTPANSDGPGTGSMSVLKATYNSVNTAYTTMASKLDMCGVADTAKSAGFTPSMIKDEGDVHINPSMILGTQNSSPLHMAAAYATFASGGTYCKPIAITKVLDADGQELPVPSADCRENAVDPAIANTVTYALQQVLTQGSGRGNSLADGRPAAGKTGTANLNKHTWFIGYTPQVSTAVWIGNAESDVEMSMRTTGRPFTINGTSRSYWYGSSLAAPTWRDYMNQVLAGKPAPGFAAPDWNRVNAPAPPPRSPENPGDGGGDGPGDGGGRENGGPGGGGPGGGGDDEADGGGRGDRGDRGDGGGRDGLADWLDSLGAGGNG</sequence>
<evidence type="ECO:0000256" key="1">
    <source>
        <dbReference type="ARBA" id="ARBA00022645"/>
    </source>
</evidence>
<dbReference type="Proteomes" id="UP000471672">
    <property type="component" value="Unassembled WGS sequence"/>
</dbReference>
<dbReference type="RefSeq" id="WP_162289100.1">
    <property type="nucleotide sequence ID" value="NZ_JAAFAN010000007.1"/>
</dbReference>
<evidence type="ECO:0000259" key="10">
    <source>
        <dbReference type="Pfam" id="PF00905"/>
    </source>
</evidence>
<dbReference type="InterPro" id="IPR001460">
    <property type="entry name" value="PCN-bd_Tpept"/>
</dbReference>
<evidence type="ECO:0000256" key="8">
    <source>
        <dbReference type="ARBA" id="ARBA00049902"/>
    </source>
</evidence>
<reference evidence="12 13" key="1">
    <citation type="journal article" date="2021" name="Arch. Microbiol.">
        <title>Cellulosimicrobium fucosivorans sp. nov., isolated from San Elijo Lagoon, contains a fucose metabolic pathway linked to carotenoid production.</title>
        <authorList>
            <person name="Aviles F.A."/>
            <person name="Kyndt J.A."/>
        </authorList>
    </citation>
    <scope>NUCLEOTIDE SEQUENCE [LARGE SCALE GENOMIC DNA]</scope>
    <source>
        <strain evidence="12 13">SE3</strain>
    </source>
</reference>
<evidence type="ECO:0000256" key="4">
    <source>
        <dbReference type="ARBA" id="ARBA00022679"/>
    </source>
</evidence>
<keyword evidence="3" id="KW-0328">Glycosyltransferase</keyword>
<evidence type="ECO:0000256" key="2">
    <source>
        <dbReference type="ARBA" id="ARBA00022670"/>
    </source>
</evidence>
<evidence type="ECO:0000256" key="7">
    <source>
        <dbReference type="ARBA" id="ARBA00034000"/>
    </source>
</evidence>
<name>A0ABX0BC31_9MICO</name>
<keyword evidence="2" id="KW-0645">Protease</keyword>
<gene>
    <name evidence="12" type="ORF">GYH36_03320</name>
</gene>
<evidence type="ECO:0000256" key="5">
    <source>
        <dbReference type="ARBA" id="ARBA00022801"/>
    </source>
</evidence>
<feature type="compositionally biased region" description="Gly residues" evidence="9">
    <location>
        <begin position="724"/>
        <end position="750"/>
    </location>
</feature>
<dbReference type="InterPro" id="IPR001264">
    <property type="entry name" value="Glyco_trans_51"/>
</dbReference>
<dbReference type="PANTHER" id="PTHR32282">
    <property type="entry name" value="BINDING PROTEIN TRANSPEPTIDASE, PUTATIVE-RELATED"/>
    <property type="match status" value="1"/>
</dbReference>
<dbReference type="SUPFAM" id="SSF56601">
    <property type="entry name" value="beta-lactamase/transpeptidase-like"/>
    <property type="match status" value="1"/>
</dbReference>
<evidence type="ECO:0000313" key="12">
    <source>
        <dbReference type="EMBL" id="NDO88503.1"/>
    </source>
</evidence>
<feature type="domain" description="Glycosyl transferase family 51" evidence="11">
    <location>
        <begin position="84"/>
        <end position="268"/>
    </location>
</feature>
<comment type="catalytic activity">
    <reaction evidence="7">
        <text>Preferential cleavage: (Ac)2-L-Lys-D-Ala-|-D-Ala. Also transpeptidation of peptidyl-alanyl moieties that are N-acyl substituents of D-alanine.</text>
        <dbReference type="EC" id="3.4.16.4"/>
    </reaction>
</comment>
<comment type="caution">
    <text evidence="12">The sequence shown here is derived from an EMBL/GenBank/DDBJ whole genome shotgun (WGS) entry which is preliminary data.</text>
</comment>
<feature type="region of interest" description="Disordered" evidence="9">
    <location>
        <begin position="704"/>
        <end position="788"/>
    </location>
</feature>
<protein>
    <submittedName>
        <fullName evidence="12">Penicillin-binding protein</fullName>
    </submittedName>
</protein>
<dbReference type="EMBL" id="JAAFAN010000007">
    <property type="protein sequence ID" value="NDO88503.1"/>
    <property type="molecule type" value="Genomic_DNA"/>
</dbReference>
<proteinExistence type="predicted"/>
<keyword evidence="4" id="KW-0808">Transferase</keyword>
<comment type="catalytic activity">
    <reaction evidence="8">
        <text>[GlcNAc-(1-&gt;4)-Mur2Ac(oyl-L-Ala-gamma-D-Glu-L-Lys-D-Ala-D-Ala)](n)-di-trans,octa-cis-undecaprenyl diphosphate + beta-D-GlcNAc-(1-&gt;4)-Mur2Ac(oyl-L-Ala-gamma-D-Glu-L-Lys-D-Ala-D-Ala)-di-trans,octa-cis-undecaprenyl diphosphate = [GlcNAc-(1-&gt;4)-Mur2Ac(oyl-L-Ala-gamma-D-Glu-L-Lys-D-Ala-D-Ala)](n+1)-di-trans,octa-cis-undecaprenyl diphosphate + di-trans,octa-cis-undecaprenyl diphosphate + H(+)</text>
        <dbReference type="Rhea" id="RHEA:23708"/>
        <dbReference type="Rhea" id="RHEA-COMP:9602"/>
        <dbReference type="Rhea" id="RHEA-COMP:9603"/>
        <dbReference type="ChEBI" id="CHEBI:15378"/>
        <dbReference type="ChEBI" id="CHEBI:58405"/>
        <dbReference type="ChEBI" id="CHEBI:60033"/>
        <dbReference type="ChEBI" id="CHEBI:78435"/>
        <dbReference type="EC" id="2.4.99.28"/>
    </reaction>
</comment>
<evidence type="ECO:0000259" key="11">
    <source>
        <dbReference type="Pfam" id="PF00912"/>
    </source>
</evidence>
<evidence type="ECO:0000256" key="9">
    <source>
        <dbReference type="SAM" id="MobiDB-lite"/>
    </source>
</evidence>
<evidence type="ECO:0000256" key="3">
    <source>
        <dbReference type="ARBA" id="ARBA00022676"/>
    </source>
</evidence>
<evidence type="ECO:0000256" key="6">
    <source>
        <dbReference type="ARBA" id="ARBA00023268"/>
    </source>
</evidence>
<accession>A0ABX0BC31</accession>
<dbReference type="InterPro" id="IPR012338">
    <property type="entry name" value="Beta-lactam/transpept-like"/>
</dbReference>
<dbReference type="Gene3D" id="3.40.710.10">
    <property type="entry name" value="DD-peptidase/beta-lactamase superfamily"/>
    <property type="match status" value="1"/>
</dbReference>
<dbReference type="Gene3D" id="1.10.3810.10">
    <property type="entry name" value="Biosynthetic peptidoglycan transglycosylase-like"/>
    <property type="match status" value="1"/>
</dbReference>
<keyword evidence="1" id="KW-0121">Carboxypeptidase</keyword>
<keyword evidence="6" id="KW-0511">Multifunctional enzyme</keyword>
<dbReference type="Pfam" id="PF00905">
    <property type="entry name" value="Transpeptidase"/>
    <property type="match status" value="1"/>
</dbReference>
<organism evidence="12 13">
    <name type="scientific">Cellulosimicrobium composti</name>
    <dbReference type="NCBI Taxonomy" id="2672572"/>
    <lineage>
        <taxon>Bacteria</taxon>
        <taxon>Bacillati</taxon>
        <taxon>Actinomycetota</taxon>
        <taxon>Actinomycetes</taxon>
        <taxon>Micrococcales</taxon>
        <taxon>Promicromonosporaceae</taxon>
        <taxon>Cellulosimicrobium</taxon>
    </lineage>
</organism>
<keyword evidence="13" id="KW-1185">Reference proteome</keyword>
<dbReference type="Pfam" id="PF00912">
    <property type="entry name" value="Transgly"/>
    <property type="match status" value="1"/>
</dbReference>
<dbReference type="PANTHER" id="PTHR32282:SF33">
    <property type="entry name" value="PEPTIDOGLYCAN GLYCOSYLTRANSFERASE"/>
    <property type="match status" value="1"/>
</dbReference>
<feature type="compositionally biased region" description="Basic and acidic residues" evidence="9">
    <location>
        <begin position="757"/>
        <end position="775"/>
    </location>
</feature>
<dbReference type="SUPFAM" id="SSF53955">
    <property type="entry name" value="Lysozyme-like"/>
    <property type="match status" value="1"/>
</dbReference>
<keyword evidence="5" id="KW-0378">Hydrolase</keyword>
<feature type="domain" description="Penicillin-binding protein transpeptidase" evidence="10">
    <location>
        <begin position="373"/>
        <end position="648"/>
    </location>
</feature>
<dbReference type="InterPro" id="IPR036950">
    <property type="entry name" value="PBP_transglycosylase"/>
</dbReference>
<dbReference type="InterPro" id="IPR023346">
    <property type="entry name" value="Lysozyme-like_dom_sf"/>
</dbReference>